<feature type="region of interest" description="Disordered" evidence="6">
    <location>
        <begin position="463"/>
        <end position="484"/>
    </location>
</feature>
<feature type="non-terminal residue" evidence="9">
    <location>
        <position position="1"/>
    </location>
</feature>
<evidence type="ECO:0000256" key="5">
    <source>
        <dbReference type="ARBA" id="ARBA00023136"/>
    </source>
</evidence>
<dbReference type="InterPro" id="IPR036259">
    <property type="entry name" value="MFS_trans_sf"/>
</dbReference>
<feature type="transmembrane region" description="Helical" evidence="7">
    <location>
        <begin position="109"/>
        <end position="129"/>
    </location>
</feature>
<evidence type="ECO:0000256" key="2">
    <source>
        <dbReference type="ARBA" id="ARBA00022448"/>
    </source>
</evidence>
<organism evidence="9 10">
    <name type="scientific">Rhodotorula graminis (strain WP1)</name>
    <dbReference type="NCBI Taxonomy" id="578459"/>
    <lineage>
        <taxon>Eukaryota</taxon>
        <taxon>Fungi</taxon>
        <taxon>Dikarya</taxon>
        <taxon>Basidiomycota</taxon>
        <taxon>Pucciniomycotina</taxon>
        <taxon>Microbotryomycetes</taxon>
        <taxon>Sporidiobolales</taxon>
        <taxon>Sporidiobolaceae</taxon>
        <taxon>Rhodotorula</taxon>
    </lineage>
</organism>
<evidence type="ECO:0000256" key="3">
    <source>
        <dbReference type="ARBA" id="ARBA00022692"/>
    </source>
</evidence>
<dbReference type="STRING" id="578459.A0A194S5U2"/>
<accession>A0A194S5U2</accession>
<dbReference type="AlphaFoldDB" id="A0A194S5U2"/>
<dbReference type="OMA" id="ACMAYLP"/>
<keyword evidence="4 7" id="KW-1133">Transmembrane helix</keyword>
<evidence type="ECO:0008006" key="11">
    <source>
        <dbReference type="Google" id="ProtNLM"/>
    </source>
</evidence>
<feature type="transmembrane region" description="Helical" evidence="7">
    <location>
        <begin position="141"/>
        <end position="160"/>
    </location>
</feature>
<sequence>ENKAIVRRIDLCVLPLFLITQTLQYLDKTALNYAKVFGMDKAMGLTGNQFSWAASIFYVGYLVAQEPAAYLIGRYKANHVLGITCVLWGVCVISMIGCTNFTTAMVNRFFLGFFEAAVTPGLSLMTGFYYTRQESPLRQTIWYSSVGWGGMIGSLMAAGIEKANASSLAVPKWELIFIVLGAITIAWGAVLYFFLADGPSNAFWLKPEQRTLAVGRVAANGVGIKSKKFKREQMWEALLDPKAWCLTIAMFGSSVPNGILTNFSGTIIKDMGFSTFDAALLDCAGRSFQIISLIIAGLVANYVKNTRMLMVTVGNVICVIATALLSFLPTSNHWGRLIAFWFVNVQSIGFTLGLVMISSNLGGYTKRSITSAMVFAAYCAGNMAGPQFIYANEKPRYQSGAYAMMAGYIAKLVAHLALWAIMYLSNKSRDRKFGPADPKLAAAAGMEDKTESVKSNPCVALPPSLSLPRPPSLPPDTPSRLAGTSATSSERRALLFPFLFLHSARLCSSSPGCLCLCPWPCRSPHIETVCNSCRFVIIAQKERARARVWLFEKVDFSASVLALLKLSRCLGLSTRRSTQSSECPAASFATPRRAWVCRRSILRPHEPFAR</sequence>
<dbReference type="Proteomes" id="UP000053890">
    <property type="component" value="Unassembled WGS sequence"/>
</dbReference>
<feature type="transmembrane region" description="Helical" evidence="7">
    <location>
        <begin position="308"/>
        <end position="328"/>
    </location>
</feature>
<gene>
    <name evidence="9" type="ORF">RHOBADRAFT_14084</name>
</gene>
<evidence type="ECO:0000256" key="6">
    <source>
        <dbReference type="SAM" id="MobiDB-lite"/>
    </source>
</evidence>
<feature type="transmembrane region" description="Helical" evidence="7">
    <location>
        <begin position="334"/>
        <end position="357"/>
    </location>
</feature>
<dbReference type="PANTHER" id="PTHR43791:SF70">
    <property type="entry name" value="MAJOR FACILITATOR SUPERFAMILY (MFS) PROFILE DOMAIN-CONTAINING PROTEIN"/>
    <property type="match status" value="1"/>
</dbReference>
<evidence type="ECO:0000256" key="1">
    <source>
        <dbReference type="ARBA" id="ARBA00004141"/>
    </source>
</evidence>
<dbReference type="GeneID" id="28972630"/>
<dbReference type="InterPro" id="IPR011701">
    <property type="entry name" value="MFS"/>
</dbReference>
<keyword evidence="2" id="KW-0813">Transport</keyword>
<feature type="transmembrane region" description="Helical" evidence="7">
    <location>
        <begin position="369"/>
        <end position="389"/>
    </location>
</feature>
<reference evidence="9 10" key="1">
    <citation type="journal article" date="2015" name="Front. Microbiol.">
        <title>Genome sequence of the plant growth promoting endophytic yeast Rhodotorula graminis WP1.</title>
        <authorList>
            <person name="Firrincieli A."/>
            <person name="Otillar R."/>
            <person name="Salamov A."/>
            <person name="Schmutz J."/>
            <person name="Khan Z."/>
            <person name="Redman R.S."/>
            <person name="Fleck N.D."/>
            <person name="Lindquist E."/>
            <person name="Grigoriev I.V."/>
            <person name="Doty S.L."/>
        </authorList>
    </citation>
    <scope>NUCLEOTIDE SEQUENCE [LARGE SCALE GENOMIC DNA]</scope>
    <source>
        <strain evidence="9 10">WP1</strain>
    </source>
</reference>
<dbReference type="RefSeq" id="XP_018272142.1">
    <property type="nucleotide sequence ID" value="XM_018412181.1"/>
</dbReference>
<dbReference type="SUPFAM" id="SSF103473">
    <property type="entry name" value="MFS general substrate transporter"/>
    <property type="match status" value="1"/>
</dbReference>
<protein>
    <recommendedName>
        <fullName evidence="11">Major facilitator superfamily (MFS) profile domain-containing protein</fullName>
    </recommendedName>
</protein>
<keyword evidence="5 7" id="KW-0472">Membrane</keyword>
<name>A0A194S5U2_RHOGW</name>
<dbReference type="GO" id="GO:0016020">
    <property type="term" value="C:membrane"/>
    <property type="evidence" value="ECO:0007669"/>
    <property type="project" value="UniProtKB-SubCell"/>
</dbReference>
<keyword evidence="10" id="KW-1185">Reference proteome</keyword>
<feature type="transmembrane region" description="Helical" evidence="7">
    <location>
        <begin position="50"/>
        <end position="73"/>
    </location>
</feature>
<feature type="chain" id="PRO_5008265488" description="Major facilitator superfamily (MFS) profile domain-containing protein" evidence="8">
    <location>
        <begin position="25"/>
        <end position="610"/>
    </location>
</feature>
<comment type="subcellular location">
    <subcellularLocation>
        <location evidence="1">Membrane</location>
        <topology evidence="1">Multi-pass membrane protein</topology>
    </subcellularLocation>
</comment>
<evidence type="ECO:0000313" key="9">
    <source>
        <dbReference type="EMBL" id="KPV76093.1"/>
    </source>
</evidence>
<evidence type="ECO:0000256" key="8">
    <source>
        <dbReference type="SAM" id="SignalP"/>
    </source>
</evidence>
<dbReference type="EMBL" id="KQ474077">
    <property type="protein sequence ID" value="KPV76093.1"/>
    <property type="molecule type" value="Genomic_DNA"/>
</dbReference>
<dbReference type="PANTHER" id="PTHR43791">
    <property type="entry name" value="PERMEASE-RELATED"/>
    <property type="match status" value="1"/>
</dbReference>
<feature type="transmembrane region" description="Helical" evidence="7">
    <location>
        <begin position="401"/>
        <end position="424"/>
    </location>
</feature>
<proteinExistence type="predicted"/>
<evidence type="ECO:0000256" key="4">
    <source>
        <dbReference type="ARBA" id="ARBA00022989"/>
    </source>
</evidence>
<feature type="signal peptide" evidence="8">
    <location>
        <begin position="1"/>
        <end position="24"/>
    </location>
</feature>
<dbReference type="GO" id="GO:0022857">
    <property type="term" value="F:transmembrane transporter activity"/>
    <property type="evidence" value="ECO:0007669"/>
    <property type="project" value="InterPro"/>
</dbReference>
<feature type="compositionally biased region" description="Pro residues" evidence="6">
    <location>
        <begin position="468"/>
        <end position="477"/>
    </location>
</feature>
<keyword evidence="8" id="KW-0732">Signal</keyword>
<feature type="transmembrane region" description="Helical" evidence="7">
    <location>
        <begin position="80"/>
        <end position="103"/>
    </location>
</feature>
<dbReference type="OrthoDB" id="6730379at2759"/>
<dbReference type="Gene3D" id="1.20.1250.20">
    <property type="entry name" value="MFS general substrate transporter like domains"/>
    <property type="match status" value="2"/>
</dbReference>
<evidence type="ECO:0000313" key="10">
    <source>
        <dbReference type="Proteomes" id="UP000053890"/>
    </source>
</evidence>
<evidence type="ECO:0000256" key="7">
    <source>
        <dbReference type="SAM" id="Phobius"/>
    </source>
</evidence>
<feature type="transmembrane region" description="Helical" evidence="7">
    <location>
        <begin position="175"/>
        <end position="196"/>
    </location>
</feature>
<keyword evidence="3 7" id="KW-0812">Transmembrane</keyword>
<dbReference type="Pfam" id="PF07690">
    <property type="entry name" value="MFS_1"/>
    <property type="match status" value="1"/>
</dbReference>